<gene>
    <name evidence="3" type="ORF">PAPOLLO_LOCUS14319</name>
</gene>
<sequence>MNEDGIESRPIRKKVAAQRSRGTFKTSGNNIFKAKGIVDDMQGFQKDLMLNLLANRRARNRDLASGSSSSSLEMQHWKDEWRNIWIQKKLEAVNASPPAGDTVNMVAARPWGVPCGDPNQHDMPWGTCMLPMECEGEFRIYRGDYFCGRTKFVCCGLQLTSYDMYQAFDNSFDESSFGTDSEEKKQRQEDSKERKRKKRKQDKKKRKNDRLKRKRRIKKSIEKIVREIRKILNRMYKNGTLIRKKQTKNLKNYIKELKKKYREDRQSVKELHEMDMIKIDAALMKKLNEIRLMNRNFINNSTFREIVVNGTMNKKQARMLMEAYPELENWFGTRRSGDLDPSRDYLDYDIEYGYLYY</sequence>
<keyword evidence="4" id="KW-1185">Reference proteome</keyword>
<feature type="region of interest" description="Disordered" evidence="2">
    <location>
        <begin position="1"/>
        <end position="22"/>
    </location>
</feature>
<dbReference type="AlphaFoldDB" id="A0A8S3XBM9"/>
<feature type="compositionally biased region" description="Basic residues" evidence="2">
    <location>
        <begin position="194"/>
        <end position="216"/>
    </location>
</feature>
<evidence type="ECO:0000313" key="4">
    <source>
        <dbReference type="Proteomes" id="UP000691718"/>
    </source>
</evidence>
<reference evidence="3" key="1">
    <citation type="submission" date="2021-04" db="EMBL/GenBank/DDBJ databases">
        <authorList>
            <person name="Tunstrom K."/>
        </authorList>
    </citation>
    <scope>NUCLEOTIDE SEQUENCE</scope>
</reference>
<feature type="compositionally biased region" description="Basic and acidic residues" evidence="2">
    <location>
        <begin position="181"/>
        <end position="193"/>
    </location>
</feature>
<dbReference type="Proteomes" id="UP000691718">
    <property type="component" value="Unassembled WGS sequence"/>
</dbReference>
<comment type="caution">
    <text evidence="3">The sequence shown here is derived from an EMBL/GenBank/DDBJ whole genome shotgun (WGS) entry which is preliminary data.</text>
</comment>
<dbReference type="OrthoDB" id="7432963at2759"/>
<accession>A0A8S3XBM9</accession>
<name>A0A8S3XBM9_PARAO</name>
<organism evidence="3 4">
    <name type="scientific">Parnassius apollo</name>
    <name type="common">Apollo butterfly</name>
    <name type="synonym">Papilio apollo</name>
    <dbReference type="NCBI Taxonomy" id="110799"/>
    <lineage>
        <taxon>Eukaryota</taxon>
        <taxon>Metazoa</taxon>
        <taxon>Ecdysozoa</taxon>
        <taxon>Arthropoda</taxon>
        <taxon>Hexapoda</taxon>
        <taxon>Insecta</taxon>
        <taxon>Pterygota</taxon>
        <taxon>Neoptera</taxon>
        <taxon>Endopterygota</taxon>
        <taxon>Lepidoptera</taxon>
        <taxon>Glossata</taxon>
        <taxon>Ditrysia</taxon>
        <taxon>Papilionoidea</taxon>
        <taxon>Papilionidae</taxon>
        <taxon>Parnassiinae</taxon>
        <taxon>Parnassini</taxon>
        <taxon>Parnassius</taxon>
        <taxon>Parnassius</taxon>
    </lineage>
</organism>
<dbReference type="EMBL" id="CAJQZP010000975">
    <property type="protein sequence ID" value="CAG5004072.1"/>
    <property type="molecule type" value="Genomic_DNA"/>
</dbReference>
<feature type="coiled-coil region" evidence="1">
    <location>
        <begin position="243"/>
        <end position="274"/>
    </location>
</feature>
<evidence type="ECO:0000256" key="1">
    <source>
        <dbReference type="SAM" id="Coils"/>
    </source>
</evidence>
<protein>
    <submittedName>
        <fullName evidence="3">(apollo) hypothetical protein</fullName>
    </submittedName>
</protein>
<feature type="region of interest" description="Disordered" evidence="2">
    <location>
        <begin position="174"/>
        <end position="216"/>
    </location>
</feature>
<proteinExistence type="predicted"/>
<evidence type="ECO:0000256" key="2">
    <source>
        <dbReference type="SAM" id="MobiDB-lite"/>
    </source>
</evidence>
<feature type="compositionally biased region" description="Basic and acidic residues" evidence="2">
    <location>
        <begin position="1"/>
        <end position="10"/>
    </location>
</feature>
<evidence type="ECO:0000313" key="3">
    <source>
        <dbReference type="EMBL" id="CAG5004072.1"/>
    </source>
</evidence>
<keyword evidence="1" id="KW-0175">Coiled coil</keyword>